<dbReference type="Proteomes" id="UP000315003">
    <property type="component" value="Chromosome"/>
</dbReference>
<dbReference type="AlphaFoldDB" id="A0A517SPI9"/>
<evidence type="ECO:0000313" key="2">
    <source>
        <dbReference type="Proteomes" id="UP000315003"/>
    </source>
</evidence>
<evidence type="ECO:0000313" key="1">
    <source>
        <dbReference type="EMBL" id="QDT58045.1"/>
    </source>
</evidence>
<reference evidence="1 2" key="1">
    <citation type="submission" date="2019-02" db="EMBL/GenBank/DDBJ databases">
        <title>Deep-cultivation of Planctomycetes and their phenomic and genomic characterization uncovers novel biology.</title>
        <authorList>
            <person name="Wiegand S."/>
            <person name="Jogler M."/>
            <person name="Boedeker C."/>
            <person name="Pinto D."/>
            <person name="Vollmers J."/>
            <person name="Rivas-Marin E."/>
            <person name="Kohn T."/>
            <person name="Peeters S.H."/>
            <person name="Heuer A."/>
            <person name="Rast P."/>
            <person name="Oberbeckmann S."/>
            <person name="Bunk B."/>
            <person name="Jeske O."/>
            <person name="Meyerdierks A."/>
            <person name="Storesund J.E."/>
            <person name="Kallscheuer N."/>
            <person name="Luecker S."/>
            <person name="Lage O.M."/>
            <person name="Pohl T."/>
            <person name="Merkel B.J."/>
            <person name="Hornburger P."/>
            <person name="Mueller R.-W."/>
            <person name="Bruemmer F."/>
            <person name="Labrenz M."/>
            <person name="Spormann A.M."/>
            <person name="Op den Camp H."/>
            <person name="Overmann J."/>
            <person name="Amann R."/>
            <person name="Jetten M.S.M."/>
            <person name="Mascher T."/>
            <person name="Medema M.H."/>
            <person name="Devos D.P."/>
            <person name="Kaster A.-K."/>
            <person name="Ovreas L."/>
            <person name="Rohde M."/>
            <person name="Galperin M.Y."/>
            <person name="Jogler C."/>
        </authorList>
    </citation>
    <scope>NUCLEOTIDE SEQUENCE [LARGE SCALE GENOMIC DNA]</scope>
    <source>
        <strain evidence="1 2">SV_7m_r</strain>
    </source>
</reference>
<dbReference type="EMBL" id="CP036272">
    <property type="protein sequence ID" value="QDT58045.1"/>
    <property type="molecule type" value="Genomic_DNA"/>
</dbReference>
<accession>A0A517SPI9</accession>
<protein>
    <submittedName>
        <fullName evidence="1">Uncharacterized protein</fullName>
    </submittedName>
</protein>
<dbReference type="RefSeq" id="WP_145268928.1">
    <property type="nucleotide sequence ID" value="NZ_CP036272.1"/>
</dbReference>
<organism evidence="1 2">
    <name type="scientific">Stieleria bergensis</name>
    <dbReference type="NCBI Taxonomy" id="2528025"/>
    <lineage>
        <taxon>Bacteria</taxon>
        <taxon>Pseudomonadati</taxon>
        <taxon>Planctomycetota</taxon>
        <taxon>Planctomycetia</taxon>
        <taxon>Pirellulales</taxon>
        <taxon>Pirellulaceae</taxon>
        <taxon>Stieleria</taxon>
    </lineage>
</organism>
<name>A0A517SPI9_9BACT</name>
<gene>
    <name evidence="1" type="ORF">SV7mr_05340</name>
</gene>
<proteinExistence type="predicted"/>
<keyword evidence="2" id="KW-1185">Reference proteome</keyword>
<sequence>MIAAQLCDAISLVRASTAAYEPSPGSMRSQLSPENIGKRNISQDATLFKAVLQARTKSLFLNKPYLAFLLR</sequence>